<keyword evidence="4" id="KW-0488">Methylation</keyword>
<keyword evidence="3" id="KW-1003">Cell membrane</keyword>
<name>A0A1Y5HNV9_OLEAN</name>
<dbReference type="GO" id="GO:0005886">
    <property type="term" value="C:plasma membrane"/>
    <property type="evidence" value="ECO:0007669"/>
    <property type="project" value="UniProtKB-SubCell"/>
</dbReference>
<comment type="similarity">
    <text evidence="9">Belongs to the GSP H family.</text>
</comment>
<evidence type="ECO:0000313" key="13">
    <source>
        <dbReference type="EMBL" id="OUS38227.1"/>
    </source>
</evidence>
<keyword evidence="5" id="KW-0997">Cell inner membrane</keyword>
<dbReference type="GO" id="GO:0015628">
    <property type="term" value="P:protein secretion by the type II secretion system"/>
    <property type="evidence" value="ECO:0007669"/>
    <property type="project" value="InterPro"/>
</dbReference>
<protein>
    <recommendedName>
        <fullName evidence="2">Type II secretion system protein H</fullName>
    </recommendedName>
    <alternativeName>
        <fullName evidence="10">General secretion pathway protein H</fullName>
    </alternativeName>
</protein>
<comment type="caution">
    <text evidence="13">The sequence shown here is derived from an EMBL/GenBank/DDBJ whole genome shotgun (WGS) entry which is preliminary data.</text>
</comment>
<keyword evidence="8 11" id="KW-0472">Membrane</keyword>
<dbReference type="SUPFAM" id="SSF54523">
    <property type="entry name" value="Pili subunits"/>
    <property type="match status" value="1"/>
</dbReference>
<dbReference type="Pfam" id="PF07963">
    <property type="entry name" value="N_methyl"/>
    <property type="match status" value="1"/>
</dbReference>
<evidence type="ECO:0000256" key="10">
    <source>
        <dbReference type="ARBA" id="ARBA00030775"/>
    </source>
</evidence>
<keyword evidence="7 11" id="KW-1133">Transmembrane helix</keyword>
<evidence type="ECO:0000256" key="8">
    <source>
        <dbReference type="ARBA" id="ARBA00023136"/>
    </source>
</evidence>
<dbReference type="NCBIfam" id="TIGR02532">
    <property type="entry name" value="IV_pilin_GFxxxE"/>
    <property type="match status" value="1"/>
</dbReference>
<evidence type="ECO:0000256" key="3">
    <source>
        <dbReference type="ARBA" id="ARBA00022475"/>
    </source>
</evidence>
<evidence type="ECO:0000256" key="5">
    <source>
        <dbReference type="ARBA" id="ARBA00022519"/>
    </source>
</evidence>
<dbReference type="AlphaFoldDB" id="A0A1Y5HNV9"/>
<evidence type="ECO:0000313" key="14">
    <source>
        <dbReference type="Proteomes" id="UP000227088"/>
    </source>
</evidence>
<proteinExistence type="inferred from homology"/>
<evidence type="ECO:0000256" key="4">
    <source>
        <dbReference type="ARBA" id="ARBA00022481"/>
    </source>
</evidence>
<comment type="subcellular location">
    <subcellularLocation>
        <location evidence="1">Cell inner membrane</location>
        <topology evidence="1">Single-pass membrane protein</topology>
    </subcellularLocation>
</comment>
<dbReference type="Gene3D" id="3.55.40.10">
    <property type="entry name" value="minor pseudopilin epsh domain"/>
    <property type="match status" value="1"/>
</dbReference>
<dbReference type="InterPro" id="IPR022346">
    <property type="entry name" value="T2SS_GspH"/>
</dbReference>
<evidence type="ECO:0000256" key="6">
    <source>
        <dbReference type="ARBA" id="ARBA00022692"/>
    </source>
</evidence>
<dbReference type="InterPro" id="IPR012902">
    <property type="entry name" value="N_methyl_site"/>
</dbReference>
<dbReference type="Pfam" id="PF12019">
    <property type="entry name" value="GspH"/>
    <property type="match status" value="1"/>
</dbReference>
<feature type="transmembrane region" description="Helical" evidence="11">
    <location>
        <begin position="7"/>
        <end position="27"/>
    </location>
</feature>
<reference evidence="14" key="1">
    <citation type="journal article" date="2017" name="Proc. Natl. Acad. Sci. U.S.A.">
        <title>Simulation of Deepwater Horizon oil plume reveals substrate specialization within a complex community of hydrocarbon degraders.</title>
        <authorList>
            <person name="Hu P."/>
            <person name="Dubinsky E.A."/>
            <person name="Probst A.J."/>
            <person name="Wang J."/>
            <person name="Sieber C.M.K."/>
            <person name="Tom L.M."/>
            <person name="Gardinali P."/>
            <person name="Banfield J.F."/>
            <person name="Atlas R.M."/>
            <person name="Andersen G.L."/>
        </authorList>
    </citation>
    <scope>NUCLEOTIDE SEQUENCE [LARGE SCALE GENOMIC DNA]</scope>
</reference>
<dbReference type="EMBL" id="MABE01000613">
    <property type="protein sequence ID" value="OUS38227.1"/>
    <property type="molecule type" value="Genomic_DNA"/>
</dbReference>
<accession>A0A1Y5HNV9</accession>
<evidence type="ECO:0000256" key="2">
    <source>
        <dbReference type="ARBA" id="ARBA00021549"/>
    </source>
</evidence>
<feature type="domain" description="General secretion pathway GspH" evidence="12">
    <location>
        <begin position="44"/>
        <end position="173"/>
    </location>
</feature>
<evidence type="ECO:0000256" key="9">
    <source>
        <dbReference type="ARBA" id="ARBA00025772"/>
    </source>
</evidence>
<gene>
    <name evidence="13" type="ORF">A9R00_10690</name>
</gene>
<keyword evidence="6 11" id="KW-0812">Transmembrane</keyword>
<evidence type="ECO:0000256" key="1">
    <source>
        <dbReference type="ARBA" id="ARBA00004377"/>
    </source>
</evidence>
<evidence type="ECO:0000256" key="7">
    <source>
        <dbReference type="ARBA" id="ARBA00022989"/>
    </source>
</evidence>
<dbReference type="GO" id="GO:0015627">
    <property type="term" value="C:type II protein secretion system complex"/>
    <property type="evidence" value="ECO:0007669"/>
    <property type="project" value="InterPro"/>
</dbReference>
<sequence length="189" mass="20129">MKKINGFTLIELMIVVAIIGIIAIITIPNMRSVISNSKNNSVSNQLLIDIMYTRNIAITNQRNAQMIPLDPTVGTGNLAAGNASAGVNWALGWRIIDTANPADTLRRQESFGSDDPLIPIEPQIRSTAANILDAANPVEFNPEGFSVRTGTFQIAVLGCAGLNGRQLTINQVGQVIGTDIQCPAGYAAQ</sequence>
<evidence type="ECO:0000259" key="12">
    <source>
        <dbReference type="Pfam" id="PF12019"/>
    </source>
</evidence>
<dbReference type="Proteomes" id="UP000227088">
    <property type="component" value="Unassembled WGS sequence"/>
</dbReference>
<organism evidence="13 14">
    <name type="scientific">Oleispira antarctica</name>
    <dbReference type="NCBI Taxonomy" id="188908"/>
    <lineage>
        <taxon>Bacteria</taxon>
        <taxon>Pseudomonadati</taxon>
        <taxon>Pseudomonadota</taxon>
        <taxon>Gammaproteobacteria</taxon>
        <taxon>Oceanospirillales</taxon>
        <taxon>Oceanospirillaceae</taxon>
        <taxon>Oleispira</taxon>
    </lineage>
</organism>
<evidence type="ECO:0000256" key="11">
    <source>
        <dbReference type="SAM" id="Phobius"/>
    </source>
</evidence>
<dbReference type="InterPro" id="IPR045584">
    <property type="entry name" value="Pilin-like"/>
</dbReference>